<evidence type="ECO:0000313" key="9">
    <source>
        <dbReference type="Proteomes" id="UP001149163"/>
    </source>
</evidence>
<evidence type="ECO:0000259" key="7">
    <source>
        <dbReference type="PROSITE" id="PS50048"/>
    </source>
</evidence>
<proteinExistence type="predicted"/>
<dbReference type="PANTHER" id="PTHR47654">
    <property type="entry name" value="ZN(II)2CYS6 TRANSCRIPTION FACTOR (EUROFUNG)-RELATED"/>
    <property type="match status" value="1"/>
</dbReference>
<dbReference type="EMBL" id="JAPQKN010000001">
    <property type="protein sequence ID" value="KAJ5175608.1"/>
    <property type="molecule type" value="Genomic_DNA"/>
</dbReference>
<dbReference type="Pfam" id="PF04082">
    <property type="entry name" value="Fungal_trans"/>
    <property type="match status" value="1"/>
</dbReference>
<gene>
    <name evidence="8" type="ORF">N7482_001485</name>
</gene>
<dbReference type="RefSeq" id="XP_056547216.1">
    <property type="nucleotide sequence ID" value="XM_056683610.1"/>
</dbReference>
<protein>
    <recommendedName>
        <fullName evidence="7">Zn(2)-C6 fungal-type domain-containing protein</fullName>
    </recommendedName>
</protein>
<dbReference type="SUPFAM" id="SSF57701">
    <property type="entry name" value="Zn2/Cys6 DNA-binding domain"/>
    <property type="match status" value="1"/>
</dbReference>
<keyword evidence="2" id="KW-0805">Transcription regulation</keyword>
<reference evidence="8" key="1">
    <citation type="submission" date="2022-11" db="EMBL/GenBank/DDBJ databases">
        <authorList>
            <person name="Petersen C."/>
        </authorList>
    </citation>
    <scope>NUCLEOTIDE SEQUENCE</scope>
    <source>
        <strain evidence="8">IBT 26290</strain>
    </source>
</reference>
<feature type="compositionally biased region" description="Basic and acidic residues" evidence="6">
    <location>
        <begin position="675"/>
        <end position="687"/>
    </location>
</feature>
<keyword evidence="3" id="KW-0238">DNA-binding</keyword>
<dbReference type="InterPro" id="IPR036864">
    <property type="entry name" value="Zn2-C6_fun-type_DNA-bd_sf"/>
</dbReference>
<dbReference type="GeneID" id="81422786"/>
<dbReference type="PANTHER" id="PTHR47654:SF1">
    <property type="entry name" value="ZN(II)2CYS6 TRANSCRIPTION FACTOR (EUROFUNG)"/>
    <property type="match status" value="1"/>
</dbReference>
<evidence type="ECO:0000256" key="2">
    <source>
        <dbReference type="ARBA" id="ARBA00023015"/>
    </source>
</evidence>
<accession>A0A9W9LSZ9</accession>
<organism evidence="8 9">
    <name type="scientific">Penicillium canariense</name>
    <dbReference type="NCBI Taxonomy" id="189055"/>
    <lineage>
        <taxon>Eukaryota</taxon>
        <taxon>Fungi</taxon>
        <taxon>Dikarya</taxon>
        <taxon>Ascomycota</taxon>
        <taxon>Pezizomycotina</taxon>
        <taxon>Eurotiomycetes</taxon>
        <taxon>Eurotiomycetidae</taxon>
        <taxon>Eurotiales</taxon>
        <taxon>Aspergillaceae</taxon>
        <taxon>Penicillium</taxon>
    </lineage>
</organism>
<dbReference type="PROSITE" id="PS50048">
    <property type="entry name" value="ZN2_CY6_FUNGAL_2"/>
    <property type="match status" value="1"/>
</dbReference>
<dbReference type="OrthoDB" id="5296287at2759"/>
<dbReference type="InterPro" id="IPR053230">
    <property type="entry name" value="Trans_reg_galc"/>
</dbReference>
<feature type="region of interest" description="Disordered" evidence="6">
    <location>
        <begin position="668"/>
        <end position="687"/>
    </location>
</feature>
<dbReference type="GO" id="GO:0003677">
    <property type="term" value="F:DNA binding"/>
    <property type="evidence" value="ECO:0007669"/>
    <property type="project" value="UniProtKB-KW"/>
</dbReference>
<keyword evidence="5" id="KW-0539">Nucleus</keyword>
<name>A0A9W9LSZ9_9EURO</name>
<dbReference type="GO" id="GO:0000981">
    <property type="term" value="F:DNA-binding transcription factor activity, RNA polymerase II-specific"/>
    <property type="evidence" value="ECO:0007669"/>
    <property type="project" value="InterPro"/>
</dbReference>
<dbReference type="SMART" id="SM00066">
    <property type="entry name" value="GAL4"/>
    <property type="match status" value="1"/>
</dbReference>
<dbReference type="SMART" id="SM00906">
    <property type="entry name" value="Fungal_trans"/>
    <property type="match status" value="1"/>
</dbReference>
<dbReference type="InterPro" id="IPR007219">
    <property type="entry name" value="XnlR_reg_dom"/>
</dbReference>
<dbReference type="GO" id="GO:0008270">
    <property type="term" value="F:zinc ion binding"/>
    <property type="evidence" value="ECO:0007669"/>
    <property type="project" value="InterPro"/>
</dbReference>
<evidence type="ECO:0000256" key="5">
    <source>
        <dbReference type="ARBA" id="ARBA00023242"/>
    </source>
</evidence>
<sequence length="923" mass="103934">MCPSVPELEGRGKFCFTRKSNQVPWASQRRGASPDLDQDDAFAEADRGKAKGIYMVPSTAPGRRHAFFTAHTSFPALAGLAATKPKLPAWMILQLDRNPQRVAPWRSYNSRPLWQKRADFRTANTIAPHFLAPTLLFATLQKPTPAYFLPQFPPREARNAVEFVRAELAVFPFPTQPSLFPSRTMEDDFPPPCLPEEAECFEQDSGIPQTAPLAYDDLILGHSQPPPELPDPIPGTDLGLMPNPDRSLNQKVPIPRSVHSTQSMASGRVSKACEHCRDKKAKCSGHRPACQRCQAAGTPCSYGDRKRERILKEFQSLTTQVQHYQGLLRDLYPQLNASPARRFDQTLGQLVRAPENLESHAWIAAAHHIEEDFNHDEASQAMGFVGEHSAITWLYRLKRDLDQDDTPIGDPLDRPSISSINYFQDTTQIAGPDDADVDFLARPPQPIANKLIEDYFQAVHPEFPIIGKETFLGQYRSFYANPTQRPGRRWVAVLNLVFAIATRRAHLAQSSSEQGAYNHTEYFMRAWRLSMGDAALLDHPNLQQVQVEGLAAFYLLSTGQINRSWRMIGIAIRSAIAMGLNFRIEGDVVSHFSKEIRYRVWWALFMLDAGLCVLTGRPPTTDETFRSTPLPLPYPEEDLNKEEVAQLITDHMARNALLASLLSCNPPTPQPLDASTEHTHLENRDLSDETEKRLSVIGNTPAPNISLYFLFTVDLTVLLREAIEILYAPRAAQRSWEETEIAIFTFNTNTDEWFARLPKEFRFGTPDTTRSFIRQRTSLGFRFYTTKLVISQPCLRRLACQPHATISSSVCDTMASTCVQVAGRMLDLLPDEADTDWLYGASPWWCVLHYVMQSTTILLIELFARLKPGSTEAAGLTEKVRKAIRWLRAMSANDPSSERAWLVCVDILTRHGSKLSPEIEVAN</sequence>
<dbReference type="Proteomes" id="UP001149163">
    <property type="component" value="Unassembled WGS sequence"/>
</dbReference>
<comment type="caution">
    <text evidence="8">The sequence shown here is derived from an EMBL/GenBank/DDBJ whole genome shotgun (WGS) entry which is preliminary data.</text>
</comment>
<evidence type="ECO:0000256" key="1">
    <source>
        <dbReference type="ARBA" id="ARBA00022723"/>
    </source>
</evidence>
<reference evidence="8" key="2">
    <citation type="journal article" date="2023" name="IMA Fungus">
        <title>Comparative genomic study of the Penicillium genus elucidates a diverse pangenome and 15 lateral gene transfer events.</title>
        <authorList>
            <person name="Petersen C."/>
            <person name="Sorensen T."/>
            <person name="Nielsen M.R."/>
            <person name="Sondergaard T.E."/>
            <person name="Sorensen J.L."/>
            <person name="Fitzpatrick D.A."/>
            <person name="Frisvad J.C."/>
            <person name="Nielsen K.L."/>
        </authorList>
    </citation>
    <scope>NUCLEOTIDE SEQUENCE</scope>
    <source>
        <strain evidence="8">IBT 26290</strain>
    </source>
</reference>
<keyword evidence="9" id="KW-1185">Reference proteome</keyword>
<evidence type="ECO:0000256" key="3">
    <source>
        <dbReference type="ARBA" id="ARBA00023125"/>
    </source>
</evidence>
<evidence type="ECO:0000256" key="4">
    <source>
        <dbReference type="ARBA" id="ARBA00023163"/>
    </source>
</evidence>
<dbReference type="InterPro" id="IPR001138">
    <property type="entry name" value="Zn2Cys6_DnaBD"/>
</dbReference>
<dbReference type="Pfam" id="PF00172">
    <property type="entry name" value="Zn_clus"/>
    <property type="match status" value="1"/>
</dbReference>
<dbReference type="CDD" id="cd12148">
    <property type="entry name" value="fungal_TF_MHR"/>
    <property type="match status" value="1"/>
</dbReference>
<keyword evidence="4" id="KW-0804">Transcription</keyword>
<dbReference type="Gene3D" id="4.10.240.10">
    <property type="entry name" value="Zn(2)-C6 fungal-type DNA-binding domain"/>
    <property type="match status" value="1"/>
</dbReference>
<feature type="domain" description="Zn(2)-C6 fungal-type" evidence="7">
    <location>
        <begin position="272"/>
        <end position="302"/>
    </location>
</feature>
<dbReference type="AlphaFoldDB" id="A0A9W9LSZ9"/>
<dbReference type="CDD" id="cd00067">
    <property type="entry name" value="GAL4"/>
    <property type="match status" value="1"/>
</dbReference>
<dbReference type="PROSITE" id="PS00463">
    <property type="entry name" value="ZN2_CY6_FUNGAL_1"/>
    <property type="match status" value="1"/>
</dbReference>
<evidence type="ECO:0000313" key="8">
    <source>
        <dbReference type="EMBL" id="KAJ5175608.1"/>
    </source>
</evidence>
<keyword evidence="1" id="KW-0479">Metal-binding</keyword>
<evidence type="ECO:0000256" key="6">
    <source>
        <dbReference type="SAM" id="MobiDB-lite"/>
    </source>
</evidence>
<dbReference type="GO" id="GO:0006351">
    <property type="term" value="P:DNA-templated transcription"/>
    <property type="evidence" value="ECO:0007669"/>
    <property type="project" value="InterPro"/>
</dbReference>